<reference evidence="5" key="2">
    <citation type="submission" date="2020-08" db="EMBL/GenBank/DDBJ databases">
        <title>Plant Genome Project.</title>
        <authorList>
            <person name="Zhang R.-G."/>
        </authorList>
    </citation>
    <scope>NUCLEOTIDE SEQUENCE</scope>
    <source>
        <strain evidence="5">Huo1</strain>
        <tissue evidence="5">Leaf</tissue>
    </source>
</reference>
<dbReference type="InterPro" id="IPR050148">
    <property type="entry name" value="Terpene_synthase-like"/>
</dbReference>
<dbReference type="Pfam" id="PF03936">
    <property type="entry name" value="Terpene_synth_C"/>
    <property type="match status" value="1"/>
</dbReference>
<sequence length="548" mass="64094">MEEVIRRSANYEASIWDDDYIQSFASPYTGEKYVREAEKQKDLVRILIHETEQELDQLHLIDNMTRLGVSGHFKDLIAKLLTNIYEAQEWCEKDLHFTSLKFRLLRQHAYHVPQEVFCSLMDEEGNFKASLCEDVRGLVSLYEASNLSMEGESIMDLAKDFSLNQLARRLDQITEPCLKEQVRHALEVPLHWRLQKLEARWFIQAYENTSEANLTLVELAKLEYNMVQATYQQELKRLSSWYKETSLPEKLGFARHRLAECFLWAMGFVPEHHLGYSREIMTKIAVFITIIDDIYDVYGTLEELQLFTDTIERWDINSLDSLPEYMKICFLALFNSVNELAYHILRDQGFLVISNLKNLWAELCRAYYLEAAWFHSGYVPTTYEYLNTAWISISGPLLLFYGYFTTNLINKNELKSLEQYPGIIRWPSTVLRLADDLGTSSDEMKRGDVPKTMECYMKETGCSEEDARKHIKQVIDTALKRMNKEILMENPIKNFGQTAMNLGRISLCMYQHGDGFGLPHSETRKIWCPFSFSPFRCLEFLCSSFKHM</sequence>
<name>A0A8X8VXB1_SALSN</name>
<dbReference type="Pfam" id="PF01397">
    <property type="entry name" value="Terpene_synth"/>
    <property type="match status" value="1"/>
</dbReference>
<dbReference type="SFLD" id="SFLDG01019">
    <property type="entry name" value="Terpene_Cyclase_Like_1_C_Termi"/>
    <property type="match status" value="1"/>
</dbReference>
<dbReference type="FunFam" id="1.10.600.10:FF:000007">
    <property type="entry name" value="Isoprene synthase, chloroplastic"/>
    <property type="match status" value="1"/>
</dbReference>
<evidence type="ECO:0000259" key="4">
    <source>
        <dbReference type="Pfam" id="PF03936"/>
    </source>
</evidence>
<evidence type="ECO:0000313" key="6">
    <source>
        <dbReference type="Proteomes" id="UP000298416"/>
    </source>
</evidence>
<accession>A0A8X8VXB1</accession>
<evidence type="ECO:0000313" key="5">
    <source>
        <dbReference type="EMBL" id="KAG6384035.1"/>
    </source>
</evidence>
<dbReference type="GO" id="GO:0000287">
    <property type="term" value="F:magnesium ion binding"/>
    <property type="evidence" value="ECO:0007669"/>
    <property type="project" value="InterPro"/>
</dbReference>
<feature type="domain" description="Terpene synthase N-terminal" evidence="3">
    <location>
        <begin position="15"/>
        <end position="186"/>
    </location>
</feature>
<comment type="caution">
    <text evidence="5">The sequence shown here is derived from an EMBL/GenBank/DDBJ whole genome shotgun (WGS) entry which is preliminary data.</text>
</comment>
<dbReference type="InterPro" id="IPR001906">
    <property type="entry name" value="Terpene_synth_N"/>
</dbReference>
<protein>
    <submittedName>
        <fullName evidence="5">Uncharacterized protein</fullName>
    </submittedName>
</protein>
<comment type="cofactor">
    <cofactor evidence="1">
        <name>Mg(2+)</name>
        <dbReference type="ChEBI" id="CHEBI:18420"/>
    </cofactor>
</comment>
<dbReference type="SUPFAM" id="SSF48576">
    <property type="entry name" value="Terpenoid synthases"/>
    <property type="match status" value="1"/>
</dbReference>
<gene>
    <name evidence="5" type="ORF">SASPL_156168</name>
</gene>
<dbReference type="FunFam" id="1.50.10.130:FF:000001">
    <property type="entry name" value="Isoprene synthase, chloroplastic"/>
    <property type="match status" value="1"/>
</dbReference>
<organism evidence="5">
    <name type="scientific">Salvia splendens</name>
    <name type="common">Scarlet sage</name>
    <dbReference type="NCBI Taxonomy" id="180675"/>
    <lineage>
        <taxon>Eukaryota</taxon>
        <taxon>Viridiplantae</taxon>
        <taxon>Streptophyta</taxon>
        <taxon>Embryophyta</taxon>
        <taxon>Tracheophyta</taxon>
        <taxon>Spermatophyta</taxon>
        <taxon>Magnoliopsida</taxon>
        <taxon>eudicotyledons</taxon>
        <taxon>Gunneridae</taxon>
        <taxon>Pentapetalae</taxon>
        <taxon>asterids</taxon>
        <taxon>lamiids</taxon>
        <taxon>Lamiales</taxon>
        <taxon>Lamiaceae</taxon>
        <taxon>Nepetoideae</taxon>
        <taxon>Mentheae</taxon>
        <taxon>Salviinae</taxon>
        <taxon>Salvia</taxon>
        <taxon>Salvia subgen. Calosphace</taxon>
        <taxon>core Calosphace</taxon>
    </lineage>
</organism>
<evidence type="ECO:0000256" key="1">
    <source>
        <dbReference type="ARBA" id="ARBA00001946"/>
    </source>
</evidence>
<dbReference type="InterPro" id="IPR005630">
    <property type="entry name" value="Terpene_synthase_metal-bd"/>
</dbReference>
<dbReference type="Gene3D" id="1.10.600.10">
    <property type="entry name" value="Farnesyl Diphosphate Synthase"/>
    <property type="match status" value="1"/>
</dbReference>
<dbReference type="SUPFAM" id="SSF48239">
    <property type="entry name" value="Terpenoid cyclases/Protein prenyltransferases"/>
    <property type="match status" value="1"/>
</dbReference>
<proteinExistence type="predicted"/>
<dbReference type="EMBL" id="PNBA02000306">
    <property type="protein sequence ID" value="KAG6384035.1"/>
    <property type="molecule type" value="Genomic_DNA"/>
</dbReference>
<dbReference type="PANTHER" id="PTHR31225">
    <property type="entry name" value="OS04G0344100 PROTEIN-RELATED"/>
    <property type="match status" value="1"/>
</dbReference>
<dbReference type="GO" id="GO:0016102">
    <property type="term" value="P:diterpenoid biosynthetic process"/>
    <property type="evidence" value="ECO:0007669"/>
    <property type="project" value="InterPro"/>
</dbReference>
<dbReference type="CDD" id="cd00684">
    <property type="entry name" value="Terpene_cyclase_plant_C1"/>
    <property type="match status" value="1"/>
</dbReference>
<dbReference type="InterPro" id="IPR036965">
    <property type="entry name" value="Terpene_synth_N_sf"/>
</dbReference>
<evidence type="ECO:0000256" key="2">
    <source>
        <dbReference type="ARBA" id="ARBA00022723"/>
    </source>
</evidence>
<evidence type="ECO:0000259" key="3">
    <source>
        <dbReference type="Pfam" id="PF01397"/>
    </source>
</evidence>
<dbReference type="AlphaFoldDB" id="A0A8X8VXB1"/>
<dbReference type="Proteomes" id="UP000298416">
    <property type="component" value="Unassembled WGS sequence"/>
</dbReference>
<dbReference type="GO" id="GO:0010333">
    <property type="term" value="F:terpene synthase activity"/>
    <property type="evidence" value="ECO:0007669"/>
    <property type="project" value="InterPro"/>
</dbReference>
<dbReference type="InterPro" id="IPR008949">
    <property type="entry name" value="Isoprenoid_synthase_dom_sf"/>
</dbReference>
<dbReference type="InterPro" id="IPR008930">
    <property type="entry name" value="Terpenoid_cyclase/PrenylTrfase"/>
</dbReference>
<keyword evidence="6" id="KW-1185">Reference proteome</keyword>
<dbReference type="Gene3D" id="1.50.10.130">
    <property type="entry name" value="Terpene synthase, N-terminal domain"/>
    <property type="match status" value="1"/>
</dbReference>
<dbReference type="InterPro" id="IPR044814">
    <property type="entry name" value="Terpene_cyclase_plant_C1"/>
</dbReference>
<keyword evidence="2" id="KW-0479">Metal-binding</keyword>
<dbReference type="SFLD" id="SFLDS00005">
    <property type="entry name" value="Isoprenoid_Synthase_Type_I"/>
    <property type="match status" value="1"/>
</dbReference>
<feature type="domain" description="Terpene synthase metal-binding" evidence="4">
    <location>
        <begin position="243"/>
        <end position="480"/>
    </location>
</feature>
<reference evidence="5" key="1">
    <citation type="submission" date="2018-01" db="EMBL/GenBank/DDBJ databases">
        <authorList>
            <person name="Mao J.F."/>
        </authorList>
    </citation>
    <scope>NUCLEOTIDE SEQUENCE</scope>
    <source>
        <strain evidence="5">Huo1</strain>
        <tissue evidence="5">Leaf</tissue>
    </source>
</reference>
<dbReference type="PANTHER" id="PTHR31225:SF256">
    <property type="entry name" value="(-)-ALPHA-TERPINEOL SYNTHASE-LIKE"/>
    <property type="match status" value="1"/>
</dbReference>
<dbReference type="InterPro" id="IPR034741">
    <property type="entry name" value="Terpene_cyclase-like_1_C"/>
</dbReference>